<comment type="subcellular location">
    <subcellularLocation>
        <location evidence="1">Endoplasmic reticulum</location>
    </subcellularLocation>
</comment>
<name>A0A2B4SHQ7_STYPI</name>
<keyword evidence="14" id="KW-0472">Membrane</keyword>
<evidence type="ECO:0000313" key="16">
    <source>
        <dbReference type="EMBL" id="PFX27995.1"/>
    </source>
</evidence>
<dbReference type="PRINTS" id="PR00081">
    <property type="entry name" value="GDHRDH"/>
</dbReference>
<keyword evidence="5" id="KW-0256">Endoplasmic reticulum</keyword>
<dbReference type="GO" id="GO:0005789">
    <property type="term" value="C:endoplasmic reticulum membrane"/>
    <property type="evidence" value="ECO:0007669"/>
    <property type="project" value="TreeGrafter"/>
</dbReference>
<dbReference type="SMART" id="SM00822">
    <property type="entry name" value="PKS_KR"/>
    <property type="match status" value="1"/>
</dbReference>
<evidence type="ECO:0000256" key="13">
    <source>
        <dbReference type="RuleBase" id="RU000363"/>
    </source>
</evidence>
<feature type="transmembrane region" description="Helical" evidence="14">
    <location>
        <begin position="288"/>
        <end position="309"/>
    </location>
</feature>
<feature type="domain" description="Ketoreductase" evidence="15">
    <location>
        <begin position="32"/>
        <end position="216"/>
    </location>
</feature>
<dbReference type="FunFam" id="3.40.50.720:FF:000165">
    <property type="entry name" value="3-ketodihydrosphingosine reductase"/>
    <property type="match status" value="1"/>
</dbReference>
<evidence type="ECO:0000256" key="6">
    <source>
        <dbReference type="ARBA" id="ARBA00022857"/>
    </source>
</evidence>
<dbReference type="AlphaFoldDB" id="A0A2B4SHQ7"/>
<evidence type="ECO:0000256" key="7">
    <source>
        <dbReference type="ARBA" id="ARBA00022919"/>
    </source>
</evidence>
<reference evidence="17" key="1">
    <citation type="journal article" date="2017" name="bioRxiv">
        <title>Comparative analysis of the genomes of Stylophora pistillata and Acropora digitifera provides evidence for extensive differences between species of corals.</title>
        <authorList>
            <person name="Voolstra C.R."/>
            <person name="Li Y."/>
            <person name="Liew Y.J."/>
            <person name="Baumgarten S."/>
            <person name="Zoccola D."/>
            <person name="Flot J.-F."/>
            <person name="Tambutte S."/>
            <person name="Allemand D."/>
            <person name="Aranda M."/>
        </authorList>
    </citation>
    <scope>NUCLEOTIDE SEQUENCE [LARGE SCALE GENOMIC DNA]</scope>
</reference>
<dbReference type="SUPFAM" id="SSF51735">
    <property type="entry name" value="NAD(P)-binding Rossmann-fold domains"/>
    <property type="match status" value="1"/>
</dbReference>
<feature type="transmembrane region" description="Helical" evidence="14">
    <location>
        <begin position="6"/>
        <end position="23"/>
    </location>
</feature>
<comment type="caution">
    <text evidence="16">The sequence shown here is derived from an EMBL/GenBank/DDBJ whole genome shotgun (WGS) entry which is preliminary data.</text>
</comment>
<dbReference type="GO" id="GO:0030148">
    <property type="term" value="P:sphingolipid biosynthetic process"/>
    <property type="evidence" value="ECO:0007669"/>
    <property type="project" value="InterPro"/>
</dbReference>
<keyword evidence="6" id="KW-0521">NADP</keyword>
<keyword evidence="8" id="KW-0560">Oxidoreductase</keyword>
<keyword evidence="14" id="KW-1133">Transmembrane helix</keyword>
<keyword evidence="7" id="KW-0746">Sphingolipid metabolism</keyword>
<dbReference type="PANTHER" id="PTHR43550:SF3">
    <property type="entry name" value="3-KETODIHYDROSPHINGOSINE REDUCTASE"/>
    <property type="match status" value="1"/>
</dbReference>
<keyword evidence="14" id="KW-0812">Transmembrane</keyword>
<feature type="transmembrane region" description="Helical" evidence="14">
    <location>
        <begin position="166"/>
        <end position="184"/>
    </location>
</feature>
<dbReference type="PANTHER" id="PTHR43550">
    <property type="entry name" value="3-KETODIHYDROSPHINGOSINE REDUCTASE"/>
    <property type="match status" value="1"/>
</dbReference>
<dbReference type="EMBL" id="LSMT01000092">
    <property type="protein sequence ID" value="PFX27995.1"/>
    <property type="molecule type" value="Genomic_DNA"/>
</dbReference>
<comment type="function">
    <text evidence="11">Catalyzes the reduction of 3'-oxosphinganine (3-ketodihydrosphingosine/KDS) to sphinganine (dihydrosphingosine/DHS), the second step of de novo sphingolipid biosynthesis.</text>
</comment>
<evidence type="ECO:0000259" key="15">
    <source>
        <dbReference type="SMART" id="SM00822"/>
    </source>
</evidence>
<dbReference type="EC" id="1.1.1.102" evidence="10"/>
<comment type="pathway">
    <text evidence="2">Lipid metabolism; sphingolipid metabolism.</text>
</comment>
<dbReference type="OrthoDB" id="37659at2759"/>
<evidence type="ECO:0000256" key="9">
    <source>
        <dbReference type="ARBA" id="ARBA00023098"/>
    </source>
</evidence>
<accession>A0A2B4SHQ7</accession>
<evidence type="ECO:0000256" key="8">
    <source>
        <dbReference type="ARBA" id="ARBA00023002"/>
    </source>
</evidence>
<evidence type="ECO:0000256" key="10">
    <source>
        <dbReference type="ARBA" id="ARBA00026112"/>
    </source>
</evidence>
<dbReference type="Gene3D" id="3.40.50.720">
    <property type="entry name" value="NAD(P)-binding Rossmann-like Domain"/>
    <property type="match status" value="1"/>
</dbReference>
<organism evidence="16 17">
    <name type="scientific">Stylophora pistillata</name>
    <name type="common">Smooth cauliflower coral</name>
    <dbReference type="NCBI Taxonomy" id="50429"/>
    <lineage>
        <taxon>Eukaryota</taxon>
        <taxon>Metazoa</taxon>
        <taxon>Cnidaria</taxon>
        <taxon>Anthozoa</taxon>
        <taxon>Hexacorallia</taxon>
        <taxon>Scleractinia</taxon>
        <taxon>Astrocoeniina</taxon>
        <taxon>Pocilloporidae</taxon>
        <taxon>Stylophora</taxon>
    </lineage>
</organism>
<dbReference type="GO" id="GO:0006666">
    <property type="term" value="P:3-keto-sphinganine metabolic process"/>
    <property type="evidence" value="ECO:0007669"/>
    <property type="project" value="InterPro"/>
</dbReference>
<evidence type="ECO:0000256" key="4">
    <source>
        <dbReference type="ARBA" id="ARBA00006484"/>
    </source>
</evidence>
<proteinExistence type="inferred from homology"/>
<dbReference type="Proteomes" id="UP000225706">
    <property type="component" value="Unassembled WGS sequence"/>
</dbReference>
<gene>
    <name evidence="16" type="primary">KDSR</name>
    <name evidence="16" type="ORF">AWC38_SpisGene7321</name>
</gene>
<evidence type="ECO:0000256" key="5">
    <source>
        <dbReference type="ARBA" id="ARBA00022824"/>
    </source>
</evidence>
<dbReference type="InterPro" id="IPR045022">
    <property type="entry name" value="KDSR-like"/>
</dbReference>
<evidence type="ECO:0000256" key="14">
    <source>
        <dbReference type="SAM" id="Phobius"/>
    </source>
</evidence>
<comment type="pathway">
    <text evidence="3">Sphingolipid metabolism.</text>
</comment>
<evidence type="ECO:0000256" key="2">
    <source>
        <dbReference type="ARBA" id="ARBA00004760"/>
    </source>
</evidence>
<evidence type="ECO:0000313" key="17">
    <source>
        <dbReference type="Proteomes" id="UP000225706"/>
    </source>
</evidence>
<evidence type="ECO:0000256" key="3">
    <source>
        <dbReference type="ARBA" id="ARBA00004991"/>
    </source>
</evidence>
<dbReference type="GO" id="GO:0047560">
    <property type="term" value="F:3-dehydrosphinganine reductase activity"/>
    <property type="evidence" value="ECO:0007669"/>
    <property type="project" value="UniProtKB-EC"/>
</dbReference>
<dbReference type="InterPro" id="IPR036291">
    <property type="entry name" value="NAD(P)-bd_dom_sf"/>
</dbReference>
<evidence type="ECO:0000256" key="12">
    <source>
        <dbReference type="ARBA" id="ARBA00048930"/>
    </source>
</evidence>
<comment type="similarity">
    <text evidence="4 13">Belongs to the short-chain dehydrogenases/reductases (SDR) family.</text>
</comment>
<comment type="catalytic activity">
    <reaction evidence="12">
        <text>sphinganine + NADP(+) = 3-oxosphinganine + NADPH + H(+)</text>
        <dbReference type="Rhea" id="RHEA:22640"/>
        <dbReference type="ChEBI" id="CHEBI:15378"/>
        <dbReference type="ChEBI" id="CHEBI:57783"/>
        <dbReference type="ChEBI" id="CHEBI:57817"/>
        <dbReference type="ChEBI" id="CHEBI:58299"/>
        <dbReference type="ChEBI" id="CHEBI:58349"/>
        <dbReference type="EC" id="1.1.1.102"/>
    </reaction>
    <physiologicalReaction direction="right-to-left" evidence="12">
        <dbReference type="Rhea" id="RHEA:22642"/>
    </physiologicalReaction>
</comment>
<dbReference type="STRING" id="50429.A0A2B4SHQ7"/>
<dbReference type="InterPro" id="IPR057326">
    <property type="entry name" value="KR_dom"/>
</dbReference>
<keyword evidence="17" id="KW-1185">Reference proteome</keyword>
<dbReference type="PRINTS" id="PR00080">
    <property type="entry name" value="SDRFAMILY"/>
</dbReference>
<protein>
    <recommendedName>
        <fullName evidence="10">3-dehydrosphinganine reductase</fullName>
        <ecNumber evidence="10">1.1.1.102</ecNumber>
    </recommendedName>
</protein>
<evidence type="ECO:0000256" key="11">
    <source>
        <dbReference type="ARBA" id="ARBA00044737"/>
    </source>
</evidence>
<dbReference type="InterPro" id="IPR002347">
    <property type="entry name" value="SDR_fam"/>
</dbReference>
<dbReference type="Pfam" id="PF00106">
    <property type="entry name" value="adh_short"/>
    <property type="match status" value="1"/>
</dbReference>
<evidence type="ECO:0000256" key="1">
    <source>
        <dbReference type="ARBA" id="ARBA00004240"/>
    </source>
</evidence>
<keyword evidence="9" id="KW-0443">Lipid metabolism</keyword>
<sequence length="327" mass="35772">MIEWVIIAVLACALSLLLIDVLNKKKTEIDGAHTVVTGGSSGIGKALAIKLAKCGANVTILARNMNRLEETVKEVKKHLAPERKVLALSVDLITNAQDVESTLDQASEALGPIDILINCAGFAVCGLFEETSIEDFKAMINTNYLASVFTSHAVVKKMKQRRKGHLVFVSSIGGQFGIFGFTAYSPSKFAVRGFAETLFMEVKPYNIAVSVAFPPDTDTPGFENENKNKPEETHLISSSGGLFTPEQVASNIVIGIKDRRFIISCGFDGYVVSTLTAGLAPISSLMELLTQVILMGPLRFVLAFYLYYYDRIVFKGMQKRERSKKTE</sequence>
<dbReference type="CDD" id="cd08939">
    <property type="entry name" value="KDSR-like_SDR_c"/>
    <property type="match status" value="1"/>
</dbReference>